<dbReference type="InterPro" id="IPR036689">
    <property type="entry name" value="ESAT-6-like_sf"/>
</dbReference>
<keyword evidence="3" id="KW-1185">Reference proteome</keyword>
<evidence type="ECO:0000313" key="3">
    <source>
        <dbReference type="Proteomes" id="UP000547510"/>
    </source>
</evidence>
<proteinExistence type="inferred from homology"/>
<accession>A0A841CD55</accession>
<organism evidence="2 3">
    <name type="scientific">Saccharothrix tamanrassetensis</name>
    <dbReference type="NCBI Taxonomy" id="1051531"/>
    <lineage>
        <taxon>Bacteria</taxon>
        <taxon>Bacillati</taxon>
        <taxon>Actinomycetota</taxon>
        <taxon>Actinomycetes</taxon>
        <taxon>Pseudonocardiales</taxon>
        <taxon>Pseudonocardiaceae</taxon>
        <taxon>Saccharothrix</taxon>
    </lineage>
</organism>
<dbReference type="SUPFAM" id="SSF140453">
    <property type="entry name" value="EsxAB dimer-like"/>
    <property type="match status" value="1"/>
</dbReference>
<dbReference type="Proteomes" id="UP000547510">
    <property type="component" value="Unassembled WGS sequence"/>
</dbReference>
<dbReference type="InterPro" id="IPR010310">
    <property type="entry name" value="T7SS_ESAT-6-like"/>
</dbReference>
<name>A0A841CD55_9PSEU</name>
<gene>
    <name evidence="2" type="ORF">FHS29_001463</name>
</gene>
<dbReference type="Gene3D" id="1.10.287.1060">
    <property type="entry name" value="ESAT-6-like"/>
    <property type="match status" value="1"/>
</dbReference>
<comment type="caution">
    <text evidence="2">The sequence shown here is derived from an EMBL/GenBank/DDBJ whole genome shotgun (WGS) entry which is preliminary data.</text>
</comment>
<comment type="similarity">
    <text evidence="1">Belongs to the WXG100 family.</text>
</comment>
<dbReference type="Pfam" id="PF06013">
    <property type="entry name" value="WXG100"/>
    <property type="match status" value="1"/>
</dbReference>
<sequence>MTGYATGVPELVRAAEDVMNTNDSVQTILNQLRNTIDTVSGAWKGTAADAFTALMARFNDDAAKLQEALVGIAEQISGSTQTYVQQEEEQAQEMSTIMGRLGGS</sequence>
<dbReference type="NCBIfam" id="TIGR03930">
    <property type="entry name" value="WXG100_ESAT6"/>
    <property type="match status" value="1"/>
</dbReference>
<reference evidence="2 3" key="1">
    <citation type="submission" date="2020-08" db="EMBL/GenBank/DDBJ databases">
        <title>Genomic Encyclopedia of Type Strains, Phase III (KMG-III): the genomes of soil and plant-associated and newly described type strains.</title>
        <authorList>
            <person name="Whitman W."/>
        </authorList>
    </citation>
    <scope>NUCLEOTIDE SEQUENCE [LARGE SCALE GENOMIC DNA]</scope>
    <source>
        <strain evidence="2 3">CECT 8640</strain>
    </source>
</reference>
<evidence type="ECO:0000313" key="2">
    <source>
        <dbReference type="EMBL" id="MBB5954893.1"/>
    </source>
</evidence>
<dbReference type="RefSeq" id="WP_184689435.1">
    <property type="nucleotide sequence ID" value="NZ_JACHJN010000002.1"/>
</dbReference>
<dbReference type="AlphaFoldDB" id="A0A841CD55"/>
<dbReference type="EMBL" id="JACHJN010000002">
    <property type="protein sequence ID" value="MBB5954893.1"/>
    <property type="molecule type" value="Genomic_DNA"/>
</dbReference>
<protein>
    <recommendedName>
        <fullName evidence="1">ESAT-6-like protein</fullName>
    </recommendedName>
</protein>
<evidence type="ECO:0000256" key="1">
    <source>
        <dbReference type="RuleBase" id="RU362001"/>
    </source>
</evidence>